<proteinExistence type="predicted"/>
<dbReference type="EMBL" id="FNDZ01000001">
    <property type="protein sequence ID" value="SDI05420.1"/>
    <property type="molecule type" value="Genomic_DNA"/>
</dbReference>
<accession>A0A1G8HG23</accession>
<protein>
    <recommendedName>
        <fullName evidence="4">MFS transporter</fullName>
    </recommendedName>
</protein>
<name>A0A1G8HG23_9CLOT</name>
<keyword evidence="1" id="KW-1133">Transmembrane helix</keyword>
<keyword evidence="1" id="KW-0472">Membrane</keyword>
<dbReference type="AlphaFoldDB" id="A0A1G8HG23"/>
<feature type="transmembrane region" description="Helical" evidence="1">
    <location>
        <begin position="26"/>
        <end position="43"/>
    </location>
</feature>
<dbReference type="Proteomes" id="UP000183255">
    <property type="component" value="Unassembled WGS sequence"/>
</dbReference>
<evidence type="ECO:0000313" key="3">
    <source>
        <dbReference type="Proteomes" id="UP000183255"/>
    </source>
</evidence>
<evidence type="ECO:0000256" key="1">
    <source>
        <dbReference type="SAM" id="Phobius"/>
    </source>
</evidence>
<reference evidence="2 3" key="1">
    <citation type="submission" date="2016-10" db="EMBL/GenBank/DDBJ databases">
        <authorList>
            <person name="de Groot N.N."/>
        </authorList>
    </citation>
    <scope>NUCLEOTIDE SEQUENCE [LARGE SCALE GENOMIC DNA]</scope>
    <source>
        <strain evidence="2 3">CGMCC 1.5058</strain>
    </source>
</reference>
<organism evidence="2 3">
    <name type="scientific">Proteiniclasticum ruminis</name>
    <dbReference type="NCBI Taxonomy" id="398199"/>
    <lineage>
        <taxon>Bacteria</taxon>
        <taxon>Bacillati</taxon>
        <taxon>Bacillota</taxon>
        <taxon>Clostridia</taxon>
        <taxon>Eubacteriales</taxon>
        <taxon>Clostridiaceae</taxon>
        <taxon>Proteiniclasticum</taxon>
    </lineage>
</organism>
<gene>
    <name evidence="2" type="ORF">SAMN05421804_101568</name>
</gene>
<dbReference type="RefSeq" id="WP_031573816.1">
    <property type="nucleotide sequence ID" value="NZ_FNDZ01000001.1"/>
</dbReference>
<evidence type="ECO:0008006" key="4">
    <source>
        <dbReference type="Google" id="ProtNLM"/>
    </source>
</evidence>
<feature type="transmembrane region" description="Helical" evidence="1">
    <location>
        <begin position="63"/>
        <end position="88"/>
    </location>
</feature>
<evidence type="ECO:0000313" key="2">
    <source>
        <dbReference type="EMBL" id="SDI05420.1"/>
    </source>
</evidence>
<sequence>MWMIFGLMAAAATVINLYQYKKGKEYKFAMAMGLSFTAATLWAEYRLVFKWVEKEDWSALLDVVPTMVTLLSALTLVSIVLNMAPMLLELKAKK</sequence>
<keyword evidence="1" id="KW-0812">Transmembrane</keyword>